<evidence type="ECO:0000313" key="1">
    <source>
        <dbReference type="EMBL" id="MBB4702412.1"/>
    </source>
</evidence>
<dbReference type="EMBL" id="JACHND010000001">
    <property type="protein sequence ID" value="MBB4702412.1"/>
    <property type="molecule type" value="Genomic_DNA"/>
</dbReference>
<dbReference type="InterPro" id="IPR029032">
    <property type="entry name" value="AhpD-like"/>
</dbReference>
<dbReference type="Proteomes" id="UP000542210">
    <property type="component" value="Unassembled WGS sequence"/>
</dbReference>
<dbReference type="GO" id="GO:0004601">
    <property type="term" value="F:peroxidase activity"/>
    <property type="evidence" value="ECO:0007669"/>
    <property type="project" value="UniProtKB-KW"/>
</dbReference>
<keyword evidence="2" id="KW-1185">Reference proteome</keyword>
<dbReference type="Gene3D" id="1.20.1290.10">
    <property type="entry name" value="AhpD-like"/>
    <property type="match status" value="1"/>
</dbReference>
<proteinExistence type="predicted"/>
<dbReference type="RefSeq" id="WP_184882154.1">
    <property type="nucleotide sequence ID" value="NZ_BOOV01000040.1"/>
</dbReference>
<evidence type="ECO:0000313" key="2">
    <source>
        <dbReference type="Proteomes" id="UP000542210"/>
    </source>
</evidence>
<comment type="caution">
    <text evidence="1">The sequence shown here is derived from an EMBL/GenBank/DDBJ whole genome shotgun (WGS) entry which is preliminary data.</text>
</comment>
<reference evidence="1 2" key="1">
    <citation type="submission" date="2020-08" db="EMBL/GenBank/DDBJ databases">
        <title>Sequencing the genomes of 1000 actinobacteria strains.</title>
        <authorList>
            <person name="Klenk H.-P."/>
        </authorList>
    </citation>
    <scope>NUCLEOTIDE SEQUENCE [LARGE SCALE GENOMIC DNA]</scope>
    <source>
        <strain evidence="1 2">DSM 45784</strain>
    </source>
</reference>
<sequence length="367" mass="38780">MGRMLSRATLPGTLSHVRHVTPVRPRTAPDLVAKVYAQVERDFGMLAPPMLLHSPAPVTLAASWTMLRESLLAAGTAARPLKEAVATAVSRGNACPYCVDVHQATMDGLVRGGHAALVAAGRDDEIDDPGVRRVASWARAIGTRDAAARHEPPLPAEPLRELVAVAVTFHYLNRMVNVFLTESPLPPEVPTGARGTLLRLFGLVMRRYARRAATPGDALVLLPAAPPPADLAWAQGSPGLAAAFARAAAAIDEAGARSVPGPVRDLVAERLAGWDGAPTGISRAWVAEAVTALPRDLRPAGRLALLTAMASYQVDDGLVADFREGTPDDRALVELTSWASMAAARRIGSWSTARPQTAPPAIRISRP</sequence>
<dbReference type="AlphaFoldDB" id="A0A7W7GAH3"/>
<keyword evidence="1" id="KW-0575">Peroxidase</keyword>
<gene>
    <name evidence="1" type="ORF">BJ982_003956</name>
</gene>
<dbReference type="SUPFAM" id="SSF69118">
    <property type="entry name" value="AhpD-like"/>
    <property type="match status" value="1"/>
</dbReference>
<name>A0A7W7GAH3_9ACTN</name>
<protein>
    <submittedName>
        <fullName evidence="1">AhpD family alkylhydroperoxidase</fullName>
    </submittedName>
</protein>
<keyword evidence="1" id="KW-0560">Oxidoreductase</keyword>
<organism evidence="1 2">
    <name type="scientific">Sphaerisporangium siamense</name>
    <dbReference type="NCBI Taxonomy" id="795645"/>
    <lineage>
        <taxon>Bacteria</taxon>
        <taxon>Bacillati</taxon>
        <taxon>Actinomycetota</taxon>
        <taxon>Actinomycetes</taxon>
        <taxon>Streptosporangiales</taxon>
        <taxon>Streptosporangiaceae</taxon>
        <taxon>Sphaerisporangium</taxon>
    </lineage>
</organism>
<accession>A0A7W7GAH3</accession>